<dbReference type="FunFam" id="3.80.10.10:FF:000041">
    <property type="entry name" value="LRR receptor-like serine/threonine-protein kinase ERECTA"/>
    <property type="match status" value="1"/>
</dbReference>
<dbReference type="SMART" id="SM00369">
    <property type="entry name" value="LRR_TYP"/>
    <property type="match status" value="9"/>
</dbReference>
<dbReference type="Pfam" id="PF13855">
    <property type="entry name" value="LRR_8"/>
    <property type="match status" value="1"/>
</dbReference>
<keyword evidence="9 12" id="KW-0472">Membrane</keyword>
<dbReference type="InterPro" id="IPR013210">
    <property type="entry name" value="LRR_N_plant-typ"/>
</dbReference>
<proteinExistence type="inferred from homology"/>
<dbReference type="OrthoDB" id="1740823at2759"/>
<reference evidence="14 15" key="1">
    <citation type="submission" date="2019-12" db="EMBL/GenBank/DDBJ databases">
        <authorList>
            <person name="Alioto T."/>
            <person name="Alioto T."/>
            <person name="Gomez Garrido J."/>
        </authorList>
    </citation>
    <scope>NUCLEOTIDE SEQUENCE [LARGE SCALE GENOMIC DNA]</scope>
</reference>
<feature type="transmembrane region" description="Helical" evidence="12">
    <location>
        <begin position="685"/>
        <end position="708"/>
    </location>
</feature>
<keyword evidence="7" id="KW-0677">Repeat</keyword>
<evidence type="ECO:0000313" key="14">
    <source>
        <dbReference type="EMBL" id="CAA3012929.1"/>
    </source>
</evidence>
<evidence type="ECO:0000256" key="9">
    <source>
        <dbReference type="ARBA" id="ARBA00023136"/>
    </source>
</evidence>
<dbReference type="Pfam" id="PF00560">
    <property type="entry name" value="LRR_1"/>
    <property type="match status" value="5"/>
</dbReference>
<comment type="subcellular location">
    <subcellularLocation>
        <location evidence="1">Cell membrane</location>
    </subcellularLocation>
</comment>
<dbReference type="InterPro" id="IPR001611">
    <property type="entry name" value="Leu-rich_rpt"/>
</dbReference>
<evidence type="ECO:0000256" key="6">
    <source>
        <dbReference type="ARBA" id="ARBA00022729"/>
    </source>
</evidence>
<evidence type="ECO:0000256" key="1">
    <source>
        <dbReference type="ARBA" id="ARBA00004236"/>
    </source>
</evidence>
<evidence type="ECO:0000313" key="15">
    <source>
        <dbReference type="Proteomes" id="UP000594638"/>
    </source>
</evidence>
<dbReference type="SUPFAM" id="SSF52058">
    <property type="entry name" value="L domain-like"/>
    <property type="match status" value="2"/>
</dbReference>
<evidence type="ECO:0000256" key="11">
    <source>
        <dbReference type="ARBA" id="ARBA00023180"/>
    </source>
</evidence>
<evidence type="ECO:0000256" key="5">
    <source>
        <dbReference type="ARBA" id="ARBA00022692"/>
    </source>
</evidence>
<accession>A0A8S0U1Z7</accession>
<evidence type="ECO:0000256" key="3">
    <source>
        <dbReference type="ARBA" id="ARBA00022475"/>
    </source>
</evidence>
<evidence type="ECO:0000256" key="8">
    <source>
        <dbReference type="ARBA" id="ARBA00022989"/>
    </source>
</evidence>
<dbReference type="Gramene" id="OE9A015899T1">
    <property type="protein sequence ID" value="OE9A015899C1"/>
    <property type="gene ID" value="OE9A015899"/>
</dbReference>
<dbReference type="GO" id="GO:0051707">
    <property type="term" value="P:response to other organism"/>
    <property type="evidence" value="ECO:0007669"/>
    <property type="project" value="UniProtKB-ARBA"/>
</dbReference>
<evidence type="ECO:0000256" key="10">
    <source>
        <dbReference type="ARBA" id="ARBA00023170"/>
    </source>
</evidence>
<keyword evidence="5 12" id="KW-0812">Transmembrane</keyword>
<keyword evidence="11" id="KW-0325">Glycoprotein</keyword>
<keyword evidence="6" id="KW-0732">Signal</keyword>
<dbReference type="GO" id="GO:0005886">
    <property type="term" value="C:plasma membrane"/>
    <property type="evidence" value="ECO:0007669"/>
    <property type="project" value="UniProtKB-SubCell"/>
</dbReference>
<keyword evidence="3" id="KW-1003">Cell membrane</keyword>
<evidence type="ECO:0000256" key="7">
    <source>
        <dbReference type="ARBA" id="ARBA00022737"/>
    </source>
</evidence>
<evidence type="ECO:0000256" key="4">
    <source>
        <dbReference type="ARBA" id="ARBA00022614"/>
    </source>
</evidence>
<keyword evidence="4" id="KW-0433">Leucine-rich repeat</keyword>
<dbReference type="AlphaFoldDB" id="A0A8S0U1Z7"/>
<evidence type="ECO:0000259" key="13">
    <source>
        <dbReference type="Pfam" id="PF08263"/>
    </source>
</evidence>
<dbReference type="FunFam" id="3.80.10.10:FF:000213">
    <property type="entry name" value="Tyrosine-sulfated glycopeptide receptor 1"/>
    <property type="match status" value="1"/>
</dbReference>
<dbReference type="InterPro" id="IPR032675">
    <property type="entry name" value="LRR_dom_sf"/>
</dbReference>
<keyword evidence="15" id="KW-1185">Reference proteome</keyword>
<dbReference type="InterPro" id="IPR052595">
    <property type="entry name" value="LRRC69/RLP"/>
</dbReference>
<organism evidence="14 15">
    <name type="scientific">Olea europaea subsp. europaea</name>
    <dbReference type="NCBI Taxonomy" id="158383"/>
    <lineage>
        <taxon>Eukaryota</taxon>
        <taxon>Viridiplantae</taxon>
        <taxon>Streptophyta</taxon>
        <taxon>Embryophyta</taxon>
        <taxon>Tracheophyta</taxon>
        <taxon>Spermatophyta</taxon>
        <taxon>Magnoliopsida</taxon>
        <taxon>eudicotyledons</taxon>
        <taxon>Gunneridae</taxon>
        <taxon>Pentapetalae</taxon>
        <taxon>asterids</taxon>
        <taxon>lamiids</taxon>
        <taxon>Lamiales</taxon>
        <taxon>Oleaceae</taxon>
        <taxon>Oleeae</taxon>
        <taxon>Olea</taxon>
    </lineage>
</organism>
<keyword evidence="8 12" id="KW-1133">Transmembrane helix</keyword>
<evidence type="ECO:0000256" key="12">
    <source>
        <dbReference type="SAM" id="Phobius"/>
    </source>
</evidence>
<dbReference type="Proteomes" id="UP000594638">
    <property type="component" value="Unassembled WGS sequence"/>
</dbReference>
<dbReference type="InterPro" id="IPR003591">
    <property type="entry name" value="Leu-rich_rpt_typical-subtyp"/>
</dbReference>
<name>A0A8S0U1Z7_OLEEU</name>
<comment type="similarity">
    <text evidence="2">Belongs to the RLP family.</text>
</comment>
<dbReference type="Gene3D" id="3.80.10.10">
    <property type="entry name" value="Ribonuclease Inhibitor"/>
    <property type="match status" value="5"/>
</dbReference>
<dbReference type="Pfam" id="PF08263">
    <property type="entry name" value="LRRNT_2"/>
    <property type="match status" value="1"/>
</dbReference>
<dbReference type="EMBL" id="CACTIH010007417">
    <property type="protein sequence ID" value="CAA3012929.1"/>
    <property type="molecule type" value="Genomic_DNA"/>
</dbReference>
<keyword evidence="10" id="KW-0675">Receptor</keyword>
<evidence type="ECO:0000256" key="2">
    <source>
        <dbReference type="ARBA" id="ARBA00009592"/>
    </source>
</evidence>
<comment type="caution">
    <text evidence="14">The sequence shown here is derived from an EMBL/GenBank/DDBJ whole genome shotgun (WGS) entry which is preliminary data.</text>
</comment>
<sequence>MNKKHRMKSLFLIYSMPVLITFLFLLLSSVQVLSCDMLDRDSLLSFYEHISSPPPASPLNCCKWKGITCNSESRVTQLSLPGKGLSGTITPFLGNLSFLSHINLSHNHFSGSLPVTLFRTLNHLESLDLSFNFLSGWSSDTTMPISIQIIDLSSNRFNGLIDYSNFFHRASSLISFNISNNNFMGPLPSSLCITSSLVKMLDFSMNKFSGNISQGSIGRCSKLEVFRAGFNSLSGPLPSDLYSVKTLTEISLPNNQLSGTVNNSIVLLSNKSLIDLNQNGLTGEIPTDIGMLSNLKQLILHTNALNGSVPPSLMNCTNLKMLLLRNNLLGGKISSLDFSNLHKLEVIDFGNNSFVGNIPDSLCLCRSLTAVRLSHNQLDGQIPACTAALKSLSYLNLAGNNLFNVLGAFRILMECDNLTVLFLARCFHDEPMPDHYSLQHFNVFQNLKMLSLGGCQLKGEIPSWIGKLKKLKVLNLSYNQITGTIPTWLWSMPSLFDLNLTQNHLWGELPREIGGLKALIADDTVPDLSYIVLPYLSHNQEVRSLSNVRRAIKIGNNNLSGNIPVELCQLRLLEELDLNNNNFSGSIPSELSHLVNLEKLDMSENNLSRKIPESLTSLHFLSSFSVENNDLEGEIPRGGQFDTFPATSFEGNPKLCGFLIRRSCTSGGQVEILPPVPAAEESESLWYAAPFGLGYLVGFFAISISLLFKSSWKCFV</sequence>
<dbReference type="GO" id="GO:0006952">
    <property type="term" value="P:defense response"/>
    <property type="evidence" value="ECO:0007669"/>
    <property type="project" value="UniProtKB-ARBA"/>
</dbReference>
<feature type="domain" description="Leucine-rich repeat-containing N-terminal plant-type" evidence="13">
    <location>
        <begin position="39"/>
        <end position="70"/>
    </location>
</feature>
<dbReference type="PANTHER" id="PTHR48057:SF7">
    <property type="entry name" value="LEUCINE-RICH REPEAT SERINE_THREONINE-PROTEIN KINASE 1"/>
    <property type="match status" value="1"/>
</dbReference>
<dbReference type="PANTHER" id="PTHR48057">
    <property type="entry name" value="LEUCINE-RICH REPEAT SERINE/THREONINE-PROTEIN KINASE 1"/>
    <property type="match status" value="1"/>
</dbReference>
<gene>
    <name evidence="14" type="ORF">OLEA9_A015899</name>
</gene>
<protein>
    <submittedName>
        <fullName evidence="14">Leucine-rich repeat</fullName>
    </submittedName>
</protein>